<dbReference type="SUPFAM" id="SSF49299">
    <property type="entry name" value="PKD domain"/>
    <property type="match status" value="2"/>
</dbReference>
<dbReference type="GeneID" id="91110205"/>
<dbReference type="Gene3D" id="2.60.40.10">
    <property type="entry name" value="Immunoglobulins"/>
    <property type="match status" value="3"/>
</dbReference>
<name>A0AAU8CBI7_9EURY</name>
<evidence type="ECO:0000256" key="1">
    <source>
        <dbReference type="SAM" id="MobiDB-lite"/>
    </source>
</evidence>
<protein>
    <submittedName>
        <fullName evidence="3">PKD domain-containing protein</fullName>
    </submittedName>
</protein>
<evidence type="ECO:0000259" key="2">
    <source>
        <dbReference type="SMART" id="SM00089"/>
    </source>
</evidence>
<dbReference type="InterPro" id="IPR013783">
    <property type="entry name" value="Ig-like_fold"/>
</dbReference>
<dbReference type="Pfam" id="PF18911">
    <property type="entry name" value="PKD_4"/>
    <property type="match status" value="1"/>
</dbReference>
<feature type="domain" description="PKD/Chitinase" evidence="2">
    <location>
        <begin position="29"/>
        <end position="121"/>
    </location>
</feature>
<sequence length="459" mass="48202">MRVACLFAACLVLATVATPGIAASNEAPLADAGLDQNVTRGTTVYLDAGGSRDPDGAVERYRWTVAAESGDATNATTTQCRRCQQTTFQAEATGTYRVTLEVTDDDGATTTDTLYVTVEPGDPPAASLAGPTETTTGDPARFTADASAGSAPLDRLRWRVDGEHVATETVSGDAESATRTVHFPTPGTHTVSVTAIDADGQRDSTETSTSVVEAADTVPTGASPPETPEDADVVGPKVVTGRGELTAEYELTNDVSGTWHQDDRHVATGSGTSRSFTAGVHELYAAIDGGVATFPDGSRTVVADPAPELTTVEVEDSSVVPVTVDATDDYENLHTVTVNVDGEPAETLTTDDLGGRVNGDRLTATTHLESLEPGNHTITVRARDARGQTDVAIRTVEVPGPPEVLSAGFVQDGPLDQYHPRIDESRYTATYRVKVDLNGVDPKYIKSLMRITGVVETQI</sequence>
<organism evidence="3">
    <name type="scientific">Halobacterium sp. NMX12-1</name>
    <dbReference type="NCBI Taxonomy" id="3166650"/>
    <lineage>
        <taxon>Archaea</taxon>
        <taxon>Methanobacteriati</taxon>
        <taxon>Methanobacteriota</taxon>
        <taxon>Stenosarchaea group</taxon>
        <taxon>Halobacteria</taxon>
        <taxon>Halobacteriales</taxon>
        <taxon>Halobacteriaceae</taxon>
        <taxon>Halobacterium</taxon>
    </lineage>
</organism>
<gene>
    <name evidence="3" type="ORF">ABSL23_13615</name>
</gene>
<dbReference type="SMART" id="SM00089">
    <property type="entry name" value="PKD"/>
    <property type="match status" value="2"/>
</dbReference>
<accession>A0AAU8CBI7</accession>
<dbReference type="RefSeq" id="WP_353634131.1">
    <property type="nucleotide sequence ID" value="NZ_CP159204.1"/>
</dbReference>
<dbReference type="EMBL" id="CP159204">
    <property type="protein sequence ID" value="XCF16267.1"/>
    <property type="molecule type" value="Genomic_DNA"/>
</dbReference>
<dbReference type="AlphaFoldDB" id="A0AAU8CBI7"/>
<feature type="region of interest" description="Disordered" evidence="1">
    <location>
        <begin position="169"/>
        <end position="191"/>
    </location>
</feature>
<feature type="domain" description="PKD/Chitinase" evidence="2">
    <location>
        <begin position="126"/>
        <end position="214"/>
    </location>
</feature>
<dbReference type="InterPro" id="IPR000601">
    <property type="entry name" value="PKD_dom"/>
</dbReference>
<feature type="region of interest" description="Disordered" evidence="1">
    <location>
        <begin position="119"/>
        <end position="148"/>
    </location>
</feature>
<dbReference type="InterPro" id="IPR022409">
    <property type="entry name" value="PKD/Chitinase_dom"/>
</dbReference>
<proteinExistence type="predicted"/>
<evidence type="ECO:0000313" key="3">
    <source>
        <dbReference type="EMBL" id="XCF16267.1"/>
    </source>
</evidence>
<dbReference type="InterPro" id="IPR035986">
    <property type="entry name" value="PKD_dom_sf"/>
</dbReference>
<dbReference type="KEGG" id="hanx:ABSL23_13615"/>
<reference evidence="3" key="1">
    <citation type="submission" date="2024-06" db="EMBL/GenBank/DDBJ databases">
        <title>Genome Sequence of an extremely halophilic archaeon isolated from Permian era halite, Salado Formation, Carlsbad, New Mexico: Halobacterium sp. strain NMX12-1.</title>
        <authorList>
            <person name="Sotoa L."/>
            <person name="DasSarma P."/>
            <person name="Anton B.P."/>
            <person name="Vincze T."/>
            <person name="Verma I."/>
            <person name="Eralp B."/>
            <person name="Powers D.W."/>
            <person name="Dozier B.L."/>
            <person name="Roberts R.J."/>
            <person name="DasSarma S."/>
        </authorList>
    </citation>
    <scope>NUCLEOTIDE SEQUENCE</scope>
    <source>
        <strain evidence="3">NMX12-1</strain>
    </source>
</reference>